<protein>
    <submittedName>
        <fullName evidence="2">Single-stranded DNA-binding protein</fullName>
    </submittedName>
</protein>
<comment type="caution">
    <text evidence="2">The sequence shown here is derived from an EMBL/GenBank/DDBJ whole genome shotgun (WGS) entry which is preliminary data.</text>
</comment>
<accession>A0ABX5MYZ3</accession>
<evidence type="ECO:0000256" key="1">
    <source>
        <dbReference type="SAM" id="MobiDB-lite"/>
    </source>
</evidence>
<proteinExistence type="predicted"/>
<dbReference type="EMBL" id="QGLG01000002">
    <property type="protein sequence ID" value="PXY84075.1"/>
    <property type="molecule type" value="Genomic_DNA"/>
</dbReference>
<feature type="region of interest" description="Disordered" evidence="1">
    <location>
        <begin position="139"/>
        <end position="173"/>
    </location>
</feature>
<keyword evidence="2" id="KW-0238">DNA-binding</keyword>
<reference evidence="2 3" key="1">
    <citation type="submission" date="2018-05" db="EMBL/GenBank/DDBJ databases">
        <title>Reference genomes for bee gut microbiota database.</title>
        <authorList>
            <person name="Ellegaard K.M."/>
        </authorList>
    </citation>
    <scope>NUCLEOTIDE SEQUENCE [LARGE SCALE GENOMIC DNA]</scope>
    <source>
        <strain evidence="2 3">ESL0184</strain>
    </source>
</reference>
<evidence type="ECO:0000313" key="2">
    <source>
        <dbReference type="EMBL" id="PXY84075.1"/>
    </source>
</evidence>
<name>A0ABX5MYZ3_9LACO</name>
<keyword evidence="3" id="KW-1185">Reference proteome</keyword>
<gene>
    <name evidence="2" type="ORF">DK873_02610</name>
</gene>
<organism evidence="2 3">
    <name type="scientific">Lactobacillus melliventris</name>
    <dbReference type="NCBI Taxonomy" id="1218507"/>
    <lineage>
        <taxon>Bacteria</taxon>
        <taxon>Bacillati</taxon>
        <taxon>Bacillota</taxon>
        <taxon>Bacilli</taxon>
        <taxon>Lactobacillales</taxon>
        <taxon>Lactobacillaceae</taxon>
        <taxon>Lactobacillus</taxon>
    </lineage>
</organism>
<dbReference type="InterPro" id="IPR007499">
    <property type="entry name" value="ERF_bacteria_virus"/>
</dbReference>
<dbReference type="Proteomes" id="UP000247698">
    <property type="component" value="Unassembled WGS sequence"/>
</dbReference>
<sequence>MLMTEENTKPKNYVSLAEKIAKANKDIGAIAKDGNNNYQRYSFQSEAAIKAAVQRVISDNKFSIIPNFKVIDKEQQKTQKGGINNFVYVQGTFTITDGIETLIGAMPGAGSDTGEKAVQKACTSAQKYFYKQLFNITDKDEDPDTQDSNPNGGYVGRTNGTAKKPNSQSPKLHTEKQLLEYEITDEKGPVKLVQVVAEAVAGNQDSAATLQKLTGKNKEIYAEIYHRKLYKNWLGSPAKVGK</sequence>
<dbReference type="Pfam" id="PF04404">
    <property type="entry name" value="ERF"/>
    <property type="match status" value="1"/>
</dbReference>
<dbReference type="GO" id="GO:0003677">
    <property type="term" value="F:DNA binding"/>
    <property type="evidence" value="ECO:0007669"/>
    <property type="project" value="UniProtKB-KW"/>
</dbReference>
<evidence type="ECO:0000313" key="3">
    <source>
        <dbReference type="Proteomes" id="UP000247698"/>
    </source>
</evidence>
<feature type="compositionally biased region" description="Polar residues" evidence="1">
    <location>
        <begin position="158"/>
        <end position="171"/>
    </location>
</feature>